<comment type="caution">
    <text evidence="6">The sequence shown here is derived from an EMBL/GenBank/DDBJ whole genome shotgun (WGS) entry which is preliminary data.</text>
</comment>
<dbReference type="Proteomes" id="UP000243217">
    <property type="component" value="Unassembled WGS sequence"/>
</dbReference>
<dbReference type="SUPFAM" id="SSF53686">
    <property type="entry name" value="Tryptophan synthase beta subunit-like PLP-dependent enzymes"/>
    <property type="match status" value="1"/>
</dbReference>
<dbReference type="PIRSF" id="PIRSF006278">
    <property type="entry name" value="ACCD_DCysDesulf"/>
    <property type="match status" value="1"/>
</dbReference>
<evidence type="ECO:0000313" key="7">
    <source>
        <dbReference type="Proteomes" id="UP000243217"/>
    </source>
</evidence>
<dbReference type="OrthoDB" id="65643at2759"/>
<evidence type="ECO:0000256" key="5">
    <source>
        <dbReference type="PIRSR" id="PIRSR006278-2"/>
    </source>
</evidence>
<evidence type="ECO:0000313" key="6">
    <source>
        <dbReference type="EMBL" id="OQS03904.1"/>
    </source>
</evidence>
<dbReference type="STRING" id="74557.A0A1W0A0V9"/>
<evidence type="ECO:0000256" key="2">
    <source>
        <dbReference type="ARBA" id="ARBA00008639"/>
    </source>
</evidence>
<feature type="modified residue" description="N6-(pyridoxal phosphate)lysine" evidence="5">
    <location>
        <position position="29"/>
    </location>
</feature>
<gene>
    <name evidence="6" type="ORF">THRCLA_03813</name>
</gene>
<keyword evidence="3 5" id="KW-0663">Pyridoxal phosphate</keyword>
<comment type="cofactor">
    <cofactor evidence="1">
        <name>pyridoxal 5'-phosphate</name>
        <dbReference type="ChEBI" id="CHEBI:597326"/>
    </cofactor>
</comment>
<dbReference type="InterPro" id="IPR036052">
    <property type="entry name" value="TrpB-like_PALP_sf"/>
</dbReference>
<evidence type="ECO:0000256" key="4">
    <source>
        <dbReference type="PIRSR" id="PIRSR006278-1"/>
    </source>
</evidence>
<dbReference type="PANTHER" id="PTHR43780:SF2">
    <property type="entry name" value="1-AMINOCYCLOPROPANE-1-CARBOXYLATE DEAMINASE-RELATED"/>
    <property type="match status" value="1"/>
</dbReference>
<evidence type="ECO:0000256" key="3">
    <source>
        <dbReference type="ARBA" id="ARBA00022898"/>
    </source>
</evidence>
<sequence>MPTRLDKVVFRGLEVFVKRDDMFYLSGNKFRKLYWLVAKEPSFFSNNHLLSYGGIQSNAMLAIAQLANMKKVPFKYFTKQIDIKDNPKAFKTNYMLAKELGMHHVPLKDQEYNSLVETQDFHHVLPKGMTKWVGIPQGGATTDAEAGIQQLSQEINTWAQTISQEVTLFLPSGTGTTAFYVARHLDPSIQLYTIPCVGSQLYLQEQWKRLDTLSTLPLPQILNPRKKVAFGSLWKPLLQTYHELLATNIEFDLLYACLAWDTFFHAIENSQIDVSNRQIVYIHCGGVSGNPSQLDRYHRKWPPHP</sequence>
<evidence type="ECO:0000256" key="1">
    <source>
        <dbReference type="ARBA" id="ARBA00001933"/>
    </source>
</evidence>
<dbReference type="PANTHER" id="PTHR43780">
    <property type="entry name" value="1-AMINOCYCLOPROPANE-1-CARBOXYLATE DEAMINASE-RELATED"/>
    <property type="match status" value="1"/>
</dbReference>
<dbReference type="InterPro" id="IPR027278">
    <property type="entry name" value="ACCD_DCysDesulf"/>
</dbReference>
<dbReference type="Gene3D" id="3.40.50.1100">
    <property type="match status" value="2"/>
</dbReference>
<proteinExistence type="inferred from homology"/>
<reference evidence="6 7" key="1">
    <citation type="journal article" date="2014" name="Genome Biol. Evol.">
        <title>The secreted proteins of Achlya hypogyna and Thraustotheca clavata identify the ancestral oomycete secretome and reveal gene acquisitions by horizontal gene transfer.</title>
        <authorList>
            <person name="Misner I."/>
            <person name="Blouin N."/>
            <person name="Leonard G."/>
            <person name="Richards T.A."/>
            <person name="Lane C.E."/>
        </authorList>
    </citation>
    <scope>NUCLEOTIDE SEQUENCE [LARGE SCALE GENOMIC DNA]</scope>
    <source>
        <strain evidence="6 7">ATCC 34112</strain>
    </source>
</reference>
<protein>
    <recommendedName>
        <fullName evidence="8">1-aminocyclopropane-1-carboxylate deaminase</fullName>
    </recommendedName>
</protein>
<name>A0A1W0A0V9_9STRA</name>
<keyword evidence="7" id="KW-1185">Reference proteome</keyword>
<evidence type="ECO:0008006" key="8">
    <source>
        <dbReference type="Google" id="ProtNLM"/>
    </source>
</evidence>
<comment type="similarity">
    <text evidence="2">Belongs to the ACC deaminase/D-cysteine desulfhydrase family.</text>
</comment>
<dbReference type="EMBL" id="JNBS01000728">
    <property type="protein sequence ID" value="OQS03904.1"/>
    <property type="molecule type" value="Genomic_DNA"/>
</dbReference>
<dbReference type="GO" id="GO:0019148">
    <property type="term" value="F:D-cysteine desulfhydrase activity"/>
    <property type="evidence" value="ECO:0007669"/>
    <property type="project" value="TreeGrafter"/>
</dbReference>
<feature type="active site" description="Nucleophile" evidence="4">
    <location>
        <position position="57"/>
    </location>
</feature>
<organism evidence="6 7">
    <name type="scientific">Thraustotheca clavata</name>
    <dbReference type="NCBI Taxonomy" id="74557"/>
    <lineage>
        <taxon>Eukaryota</taxon>
        <taxon>Sar</taxon>
        <taxon>Stramenopiles</taxon>
        <taxon>Oomycota</taxon>
        <taxon>Saprolegniomycetes</taxon>
        <taxon>Saprolegniales</taxon>
        <taxon>Achlyaceae</taxon>
        <taxon>Thraustotheca</taxon>
    </lineage>
</organism>
<dbReference type="AlphaFoldDB" id="A0A1W0A0V9"/>
<accession>A0A1W0A0V9</accession>